<feature type="transmembrane region" description="Helical" evidence="6">
    <location>
        <begin position="183"/>
        <end position="203"/>
    </location>
</feature>
<dbReference type="InterPro" id="IPR052185">
    <property type="entry name" value="IPC_Synthase-Related"/>
</dbReference>
<comment type="caution">
    <text evidence="8">The sequence shown here is derived from an EMBL/GenBank/DDBJ whole genome shotgun (WGS) entry which is preliminary data.</text>
</comment>
<dbReference type="PANTHER" id="PTHR31310">
    <property type="match status" value="1"/>
</dbReference>
<organism evidence="8 9">
    <name type="scientific">Streptacidiphilus monticola</name>
    <dbReference type="NCBI Taxonomy" id="2161674"/>
    <lineage>
        <taxon>Bacteria</taxon>
        <taxon>Bacillati</taxon>
        <taxon>Actinomycetota</taxon>
        <taxon>Actinomycetes</taxon>
        <taxon>Kitasatosporales</taxon>
        <taxon>Streptomycetaceae</taxon>
        <taxon>Streptacidiphilus</taxon>
    </lineage>
</organism>
<dbReference type="PANTHER" id="PTHR31310:SF7">
    <property type="entry name" value="PA-PHOSPHATASE RELATED-FAMILY PROTEIN DDB_G0268928"/>
    <property type="match status" value="1"/>
</dbReference>
<keyword evidence="4 6" id="KW-0472">Membrane</keyword>
<evidence type="ECO:0000256" key="6">
    <source>
        <dbReference type="SAM" id="Phobius"/>
    </source>
</evidence>
<feature type="domain" description="Inositolphosphotransferase Aur1/Ipt1" evidence="7">
    <location>
        <begin position="69"/>
        <end position="248"/>
    </location>
</feature>
<protein>
    <submittedName>
        <fullName evidence="8">Phosphatase PAP2 family protein</fullName>
    </submittedName>
</protein>
<feature type="transmembrane region" description="Helical" evidence="6">
    <location>
        <begin position="133"/>
        <end position="150"/>
    </location>
</feature>
<feature type="region of interest" description="Disordered" evidence="5">
    <location>
        <begin position="262"/>
        <end position="281"/>
    </location>
</feature>
<evidence type="ECO:0000256" key="3">
    <source>
        <dbReference type="ARBA" id="ARBA00022989"/>
    </source>
</evidence>
<evidence type="ECO:0000256" key="2">
    <source>
        <dbReference type="ARBA" id="ARBA00022692"/>
    </source>
</evidence>
<reference evidence="9" key="1">
    <citation type="journal article" date="2019" name="Int. J. Syst. Evol. Microbiol.">
        <title>The Global Catalogue of Microorganisms (GCM) 10K type strain sequencing project: providing services to taxonomists for standard genome sequencing and annotation.</title>
        <authorList>
            <consortium name="The Broad Institute Genomics Platform"/>
            <consortium name="The Broad Institute Genome Sequencing Center for Infectious Disease"/>
            <person name="Wu L."/>
            <person name="Ma J."/>
        </authorList>
    </citation>
    <scope>NUCLEOTIDE SEQUENCE [LARGE SCALE GENOMIC DNA]</scope>
    <source>
        <strain evidence="9">JCM 4816</strain>
    </source>
</reference>
<dbReference type="RefSeq" id="WP_380584656.1">
    <property type="nucleotide sequence ID" value="NZ_JBHSQJ010000073.1"/>
</dbReference>
<keyword evidence="9" id="KW-1185">Reference proteome</keyword>
<evidence type="ECO:0000256" key="1">
    <source>
        <dbReference type="ARBA" id="ARBA00004141"/>
    </source>
</evidence>
<dbReference type="Proteomes" id="UP001596174">
    <property type="component" value="Unassembled WGS sequence"/>
</dbReference>
<feature type="transmembrane region" description="Helical" evidence="6">
    <location>
        <begin position="36"/>
        <end position="53"/>
    </location>
</feature>
<proteinExistence type="predicted"/>
<evidence type="ECO:0000259" key="7">
    <source>
        <dbReference type="Pfam" id="PF14378"/>
    </source>
</evidence>
<dbReference type="EMBL" id="JBHSQJ010000073">
    <property type="protein sequence ID" value="MFC5909129.1"/>
    <property type="molecule type" value="Genomic_DNA"/>
</dbReference>
<evidence type="ECO:0000313" key="9">
    <source>
        <dbReference type="Proteomes" id="UP001596174"/>
    </source>
</evidence>
<name>A0ABW1G3D9_9ACTN</name>
<feature type="transmembrane region" description="Helical" evidence="6">
    <location>
        <begin position="102"/>
        <end position="121"/>
    </location>
</feature>
<dbReference type="Pfam" id="PF14378">
    <property type="entry name" value="PAP2_3"/>
    <property type="match status" value="1"/>
</dbReference>
<keyword evidence="2 6" id="KW-0812">Transmembrane</keyword>
<evidence type="ECO:0000313" key="8">
    <source>
        <dbReference type="EMBL" id="MFC5909129.1"/>
    </source>
</evidence>
<sequence>MQNLTMSWQTAGAVAAVALASGAAVRRTGRESAGLVLREIGTVLALFSVWQFAGTLSVMGSEDATGRAQWVWDTERSLGLPSERTLQHWVLPHPWLVQGANYYYATMHFGAVIALLVWLFLRHRQYYPWARMTLVLVTASSLAVQLVPVAPPRLLPAAGMADTAVQYGQSVYGTTIGGVQADAYSAMPSVHVAWCVLVAVAVVRAGRSRWRWLAVLHPVLTVLVVVVTANHFWLDGVAALVLLGASYAVQAGASRIRARVRAPQPREELPEQSPAEVGAER</sequence>
<accession>A0ABW1G3D9</accession>
<dbReference type="CDD" id="cd03386">
    <property type="entry name" value="PAP2_Aur1_like"/>
    <property type="match status" value="1"/>
</dbReference>
<dbReference type="InterPro" id="IPR026841">
    <property type="entry name" value="Aur1/Ipt1"/>
</dbReference>
<feature type="transmembrane region" description="Helical" evidence="6">
    <location>
        <begin position="210"/>
        <end position="230"/>
    </location>
</feature>
<evidence type="ECO:0000256" key="5">
    <source>
        <dbReference type="SAM" id="MobiDB-lite"/>
    </source>
</evidence>
<keyword evidence="3 6" id="KW-1133">Transmembrane helix</keyword>
<comment type="subcellular location">
    <subcellularLocation>
        <location evidence="1">Membrane</location>
        <topology evidence="1">Multi-pass membrane protein</topology>
    </subcellularLocation>
</comment>
<evidence type="ECO:0000256" key="4">
    <source>
        <dbReference type="ARBA" id="ARBA00023136"/>
    </source>
</evidence>
<gene>
    <name evidence="8" type="ORF">ACFP3V_18140</name>
</gene>